<evidence type="ECO:0000256" key="4">
    <source>
        <dbReference type="ARBA" id="ARBA00023163"/>
    </source>
</evidence>
<dbReference type="SUPFAM" id="SSF47459">
    <property type="entry name" value="HLH, helix-loop-helix DNA-binding domain"/>
    <property type="match status" value="1"/>
</dbReference>
<protein>
    <submittedName>
        <fullName evidence="8">Transcription factor HES-7.1-A-like</fullName>
    </submittedName>
</protein>
<feature type="domain" description="BHLH" evidence="7">
    <location>
        <begin position="13"/>
        <end position="109"/>
    </location>
</feature>
<comment type="subcellular location">
    <subcellularLocation>
        <location evidence="1">Nucleus</location>
    </subcellularLocation>
</comment>
<evidence type="ECO:0000256" key="2">
    <source>
        <dbReference type="ARBA" id="ARBA00022491"/>
    </source>
</evidence>
<evidence type="ECO:0000259" key="7">
    <source>
        <dbReference type="PROSITE" id="PS50888"/>
    </source>
</evidence>
<dbReference type="PROSITE" id="PS50888">
    <property type="entry name" value="BHLH"/>
    <property type="match status" value="1"/>
</dbReference>
<feature type="compositionally biased region" description="Polar residues" evidence="6">
    <location>
        <begin position="198"/>
        <end position="209"/>
    </location>
</feature>
<evidence type="ECO:0000313" key="9">
    <source>
        <dbReference type="Proteomes" id="UP000265000"/>
    </source>
</evidence>
<keyword evidence="2" id="KW-0678">Repressor</keyword>
<keyword evidence="3" id="KW-0805">Transcription regulation</keyword>
<accession>A0A3Q2QRJ3</accession>
<evidence type="ECO:0000313" key="8">
    <source>
        <dbReference type="Ensembl" id="ENSFHEP00000029467.1"/>
    </source>
</evidence>
<reference evidence="8" key="1">
    <citation type="submission" date="2025-08" db="UniProtKB">
        <authorList>
            <consortium name="Ensembl"/>
        </authorList>
    </citation>
    <scope>IDENTIFICATION</scope>
</reference>
<dbReference type="STRING" id="8078.ENSFHEP00000029467"/>
<evidence type="ECO:0000256" key="3">
    <source>
        <dbReference type="ARBA" id="ARBA00023015"/>
    </source>
</evidence>
<dbReference type="GO" id="GO:0005634">
    <property type="term" value="C:nucleus"/>
    <property type="evidence" value="ECO:0007669"/>
    <property type="project" value="UniProtKB-SubCell"/>
</dbReference>
<name>A0A3Q2QRJ3_FUNHE</name>
<dbReference type="InterPro" id="IPR011598">
    <property type="entry name" value="bHLH_dom"/>
</dbReference>
<dbReference type="InterPro" id="IPR036638">
    <property type="entry name" value="HLH_DNA-bd_sf"/>
</dbReference>
<sequence length="251" mass="28238">MKLLQEADEATSKRKLIKSQLEKRRRERMNRSLERLRTMLLQEPQQVYKIHLFLQSQRGGIWLMEKRRLLSSAGLVVKSFPLSLLQAGTQHRAEKAEILEHTVFFLHKNAKEHKEKTGGPTCSFQDGFSSCLQRASQFLGPEGKGLWLGPVLDATFSARFTRSDSHSADAWIRTSISITHTKSLLQMLRLRSRSGQRTQASGASTSAQICLTMPQRPQGPPGLQMGAERAGSKESSAQSGTLSQTLWRPWP</sequence>
<evidence type="ECO:0000256" key="6">
    <source>
        <dbReference type="SAM" id="MobiDB-lite"/>
    </source>
</evidence>
<organism evidence="8 9">
    <name type="scientific">Fundulus heteroclitus</name>
    <name type="common">Killifish</name>
    <name type="synonym">Mummichog</name>
    <dbReference type="NCBI Taxonomy" id="8078"/>
    <lineage>
        <taxon>Eukaryota</taxon>
        <taxon>Metazoa</taxon>
        <taxon>Chordata</taxon>
        <taxon>Craniata</taxon>
        <taxon>Vertebrata</taxon>
        <taxon>Euteleostomi</taxon>
        <taxon>Actinopterygii</taxon>
        <taxon>Neopterygii</taxon>
        <taxon>Teleostei</taxon>
        <taxon>Neoteleostei</taxon>
        <taxon>Acanthomorphata</taxon>
        <taxon>Ovalentaria</taxon>
        <taxon>Atherinomorphae</taxon>
        <taxon>Cyprinodontiformes</taxon>
        <taxon>Fundulidae</taxon>
        <taxon>Fundulus</taxon>
    </lineage>
</organism>
<dbReference type="AlphaFoldDB" id="A0A3Q2QRJ3"/>
<keyword evidence="9" id="KW-1185">Reference proteome</keyword>
<dbReference type="Pfam" id="PF00010">
    <property type="entry name" value="HLH"/>
    <property type="match status" value="1"/>
</dbReference>
<keyword evidence="4" id="KW-0804">Transcription</keyword>
<keyword evidence="5" id="KW-0539">Nucleus</keyword>
<dbReference type="SMART" id="SM00353">
    <property type="entry name" value="HLH"/>
    <property type="match status" value="1"/>
</dbReference>
<evidence type="ECO:0000256" key="5">
    <source>
        <dbReference type="ARBA" id="ARBA00023242"/>
    </source>
</evidence>
<feature type="compositionally biased region" description="Polar residues" evidence="6">
    <location>
        <begin position="233"/>
        <end position="251"/>
    </location>
</feature>
<dbReference type="PANTHER" id="PTHR10985">
    <property type="entry name" value="BASIC HELIX-LOOP-HELIX TRANSCRIPTION FACTOR, HES-RELATED"/>
    <property type="match status" value="1"/>
</dbReference>
<dbReference type="Proteomes" id="UP000265000">
    <property type="component" value="Unplaced"/>
</dbReference>
<evidence type="ECO:0000256" key="1">
    <source>
        <dbReference type="ARBA" id="ARBA00004123"/>
    </source>
</evidence>
<reference evidence="8" key="2">
    <citation type="submission" date="2025-09" db="UniProtKB">
        <authorList>
            <consortium name="Ensembl"/>
        </authorList>
    </citation>
    <scope>IDENTIFICATION</scope>
</reference>
<dbReference type="GO" id="GO:0046983">
    <property type="term" value="F:protein dimerization activity"/>
    <property type="evidence" value="ECO:0007669"/>
    <property type="project" value="InterPro"/>
</dbReference>
<proteinExistence type="predicted"/>
<dbReference type="Gene3D" id="4.10.280.10">
    <property type="entry name" value="Helix-loop-helix DNA-binding domain"/>
    <property type="match status" value="1"/>
</dbReference>
<dbReference type="Ensembl" id="ENSFHET00000032110.1">
    <property type="protein sequence ID" value="ENSFHEP00000029467.1"/>
    <property type="gene ID" value="ENSFHEG00000014182.1"/>
</dbReference>
<dbReference type="InterPro" id="IPR050370">
    <property type="entry name" value="HES_HEY"/>
</dbReference>
<dbReference type="GeneTree" id="ENSGT01120000274642"/>
<feature type="region of interest" description="Disordered" evidence="6">
    <location>
        <begin position="192"/>
        <end position="251"/>
    </location>
</feature>